<dbReference type="PROSITE" id="PS01302">
    <property type="entry name" value="UPF0758"/>
    <property type="match status" value="1"/>
</dbReference>
<dbReference type="PANTHER" id="PTHR30471:SF3">
    <property type="entry name" value="UPF0758 PROTEIN YEES-RELATED"/>
    <property type="match status" value="1"/>
</dbReference>
<dbReference type="PANTHER" id="PTHR30471">
    <property type="entry name" value="DNA REPAIR PROTEIN RADC"/>
    <property type="match status" value="1"/>
</dbReference>
<evidence type="ECO:0000256" key="1">
    <source>
        <dbReference type="ARBA" id="ARBA00022670"/>
    </source>
</evidence>
<organism evidence="7">
    <name type="scientific">mine drainage metagenome</name>
    <dbReference type="NCBI Taxonomy" id="410659"/>
    <lineage>
        <taxon>unclassified sequences</taxon>
        <taxon>metagenomes</taxon>
        <taxon>ecological metagenomes</taxon>
    </lineage>
</organism>
<evidence type="ECO:0000256" key="3">
    <source>
        <dbReference type="ARBA" id="ARBA00022801"/>
    </source>
</evidence>
<dbReference type="GO" id="GO:0046872">
    <property type="term" value="F:metal ion binding"/>
    <property type="evidence" value="ECO:0007669"/>
    <property type="project" value="UniProtKB-KW"/>
</dbReference>
<evidence type="ECO:0000313" key="7">
    <source>
        <dbReference type="EMBL" id="EQD35998.1"/>
    </source>
</evidence>
<dbReference type="NCBIfam" id="TIGR00608">
    <property type="entry name" value="radc"/>
    <property type="match status" value="1"/>
</dbReference>
<evidence type="ECO:0000256" key="5">
    <source>
        <dbReference type="ARBA" id="ARBA00023049"/>
    </source>
</evidence>
<feature type="domain" description="MPN" evidence="6">
    <location>
        <begin position="55"/>
        <end position="177"/>
    </location>
</feature>
<keyword evidence="2" id="KW-0479">Metal-binding</keyword>
<dbReference type="InterPro" id="IPR037518">
    <property type="entry name" value="MPN"/>
</dbReference>
<dbReference type="Pfam" id="PF04002">
    <property type="entry name" value="RadC"/>
    <property type="match status" value="1"/>
</dbReference>
<dbReference type="Gene3D" id="3.40.140.10">
    <property type="entry name" value="Cytidine Deaminase, domain 2"/>
    <property type="match status" value="1"/>
</dbReference>
<keyword evidence="5" id="KW-0482">Metalloprotease</keyword>
<dbReference type="CDD" id="cd08071">
    <property type="entry name" value="MPN_DUF2466"/>
    <property type="match status" value="1"/>
</dbReference>
<dbReference type="AlphaFoldDB" id="T0YS69"/>
<dbReference type="InterPro" id="IPR020891">
    <property type="entry name" value="UPF0758_CS"/>
</dbReference>
<keyword evidence="4" id="KW-0862">Zinc</keyword>
<keyword evidence="3" id="KW-0378">Hydrolase</keyword>
<evidence type="ECO:0000256" key="4">
    <source>
        <dbReference type="ARBA" id="ARBA00022833"/>
    </source>
</evidence>
<protein>
    <submittedName>
        <fullName evidence="7">DNA repair protein RadC</fullName>
    </submittedName>
</protein>
<dbReference type="EMBL" id="AUZY01011107">
    <property type="protein sequence ID" value="EQD35998.1"/>
    <property type="molecule type" value="Genomic_DNA"/>
</dbReference>
<proteinExistence type="predicted"/>
<keyword evidence="1" id="KW-0645">Protease</keyword>
<dbReference type="SUPFAM" id="SSF102712">
    <property type="entry name" value="JAB1/MPN domain"/>
    <property type="match status" value="1"/>
</dbReference>
<reference evidence="7" key="1">
    <citation type="submission" date="2013-08" db="EMBL/GenBank/DDBJ databases">
        <authorList>
            <person name="Mendez C."/>
            <person name="Richter M."/>
            <person name="Ferrer M."/>
            <person name="Sanchez J."/>
        </authorList>
    </citation>
    <scope>NUCLEOTIDE SEQUENCE</scope>
</reference>
<feature type="non-terminal residue" evidence="7">
    <location>
        <position position="1"/>
    </location>
</feature>
<dbReference type="InterPro" id="IPR001405">
    <property type="entry name" value="UPF0758"/>
</dbReference>
<comment type="caution">
    <text evidence="7">The sequence shown here is derived from an EMBL/GenBank/DDBJ whole genome shotgun (WGS) entry which is preliminary data.</text>
</comment>
<evidence type="ECO:0000256" key="2">
    <source>
        <dbReference type="ARBA" id="ARBA00022723"/>
    </source>
</evidence>
<dbReference type="GO" id="GO:0006508">
    <property type="term" value="P:proteolysis"/>
    <property type="evidence" value="ECO:0007669"/>
    <property type="project" value="UniProtKB-KW"/>
</dbReference>
<name>T0YS69_9ZZZZ</name>
<dbReference type="GO" id="GO:0008237">
    <property type="term" value="F:metallopeptidase activity"/>
    <property type="evidence" value="ECO:0007669"/>
    <property type="project" value="UniProtKB-KW"/>
</dbReference>
<evidence type="ECO:0000259" key="6">
    <source>
        <dbReference type="PROSITE" id="PS50249"/>
    </source>
</evidence>
<dbReference type="InterPro" id="IPR025657">
    <property type="entry name" value="RadC_JAB"/>
</dbReference>
<gene>
    <name evidence="7" type="ORF">B1B_16673</name>
</gene>
<dbReference type="NCBIfam" id="NF000642">
    <property type="entry name" value="PRK00024.1"/>
    <property type="match status" value="1"/>
</dbReference>
<accession>T0YS69</accession>
<reference evidence="7" key="2">
    <citation type="journal article" date="2014" name="ISME J.">
        <title>Microbial stratification in low pH oxic and suboxic macroscopic growths along an acid mine drainage.</title>
        <authorList>
            <person name="Mendez-Garcia C."/>
            <person name="Mesa V."/>
            <person name="Sprenger R.R."/>
            <person name="Richter M."/>
            <person name="Diez M.S."/>
            <person name="Solano J."/>
            <person name="Bargiela R."/>
            <person name="Golyshina O.V."/>
            <person name="Manteca A."/>
            <person name="Ramos J.L."/>
            <person name="Gallego J.R."/>
            <person name="Llorente I."/>
            <person name="Martins Dos Santos V.A."/>
            <person name="Jensen O.N."/>
            <person name="Pelaez A.I."/>
            <person name="Sanchez J."/>
            <person name="Ferrer M."/>
        </authorList>
    </citation>
    <scope>NUCLEOTIDE SEQUENCE</scope>
</reference>
<dbReference type="PROSITE" id="PS50249">
    <property type="entry name" value="MPN"/>
    <property type="match status" value="1"/>
</dbReference>
<sequence length="177" mass="18859">WGERLLARAGSVSALLNAPETCRMPGLGPAKRARLLAALELARRCLGEELAARPALSSPGDSAAFLRAQLRDRAYEVFACLFLDNRHRVLAFEELFRGTLDGASVPPREVVRACLRHNAAAVILAHNHPSGVAEPSAADVALTQTLKQALDLIGVRVLDHLVIGSGAPVSLCQRGLC</sequence>